<dbReference type="PANTHER" id="PTHR42785:SF1">
    <property type="entry name" value="DNA TOPOISOMERASE"/>
    <property type="match status" value="1"/>
</dbReference>
<dbReference type="GO" id="GO:0003677">
    <property type="term" value="F:DNA binding"/>
    <property type="evidence" value="ECO:0007669"/>
    <property type="project" value="UniProtKB-KW"/>
</dbReference>
<dbReference type="NCBIfam" id="TIGR01051">
    <property type="entry name" value="topA_bact"/>
    <property type="match status" value="1"/>
</dbReference>
<evidence type="ECO:0000256" key="1">
    <source>
        <dbReference type="ARBA" id="ARBA00000213"/>
    </source>
</evidence>
<dbReference type="RefSeq" id="WP_114127076.1">
    <property type="nucleotide sequence ID" value="NZ_QOUI01000007.1"/>
</dbReference>
<feature type="compositionally biased region" description="Basic residues" evidence="9">
    <location>
        <begin position="896"/>
        <end position="916"/>
    </location>
</feature>
<evidence type="ECO:0000259" key="11">
    <source>
        <dbReference type="PROSITE" id="PS52039"/>
    </source>
</evidence>
<dbReference type="InterPro" id="IPR005733">
    <property type="entry name" value="TopoI_bac-type"/>
</dbReference>
<feature type="site" description="Interaction with DNA" evidence="8">
    <location>
        <position position="36"/>
    </location>
</feature>
<feature type="site" description="Interaction with DNA" evidence="8">
    <location>
        <position position="328"/>
    </location>
</feature>
<feature type="compositionally biased region" description="Low complexity" evidence="9">
    <location>
        <begin position="882"/>
        <end position="895"/>
    </location>
</feature>
<dbReference type="PRINTS" id="PR00417">
    <property type="entry name" value="PRTPISMRASEI"/>
</dbReference>
<accession>A0A367YTU9</accession>
<comment type="catalytic activity">
    <reaction evidence="1 8">
        <text>ATP-independent breakage of single-stranded DNA, followed by passage and rejoining.</text>
        <dbReference type="EC" id="5.6.2.1"/>
    </reaction>
</comment>
<proteinExistence type="inferred from homology"/>
<dbReference type="CDD" id="cd00186">
    <property type="entry name" value="TOP1Ac"/>
    <property type="match status" value="1"/>
</dbReference>
<dbReference type="InterPro" id="IPR025589">
    <property type="entry name" value="Toprim_C_rpt"/>
</dbReference>
<dbReference type="PROSITE" id="PS50880">
    <property type="entry name" value="TOPRIM"/>
    <property type="match status" value="1"/>
</dbReference>
<feature type="active site" description="O-(5'-phospho-DNA)-tyrosine intermediate" evidence="8">
    <location>
        <position position="326"/>
    </location>
</feature>
<dbReference type="InterPro" id="IPR013497">
    <property type="entry name" value="Topo_IA_cen"/>
</dbReference>
<organism evidence="12 13">
    <name type="scientific">Desertihabitans brevis</name>
    <dbReference type="NCBI Taxonomy" id="2268447"/>
    <lineage>
        <taxon>Bacteria</taxon>
        <taxon>Bacillati</taxon>
        <taxon>Actinomycetota</taxon>
        <taxon>Actinomycetes</taxon>
        <taxon>Propionibacteriales</taxon>
        <taxon>Propionibacteriaceae</taxon>
        <taxon>Desertihabitans</taxon>
    </lineage>
</organism>
<dbReference type="AlphaFoldDB" id="A0A367YTU9"/>
<dbReference type="Gene3D" id="1.10.460.10">
    <property type="entry name" value="Topoisomerase I, domain 2"/>
    <property type="match status" value="1"/>
</dbReference>
<dbReference type="InterPro" id="IPR023405">
    <property type="entry name" value="Topo_IA_core_domain"/>
</dbReference>
<dbReference type="SUPFAM" id="SSF56712">
    <property type="entry name" value="Prokaryotic type I DNA topoisomerase"/>
    <property type="match status" value="1"/>
</dbReference>
<sequence length="928" mass="101496">MATTTRRLVIVESPTKATKIASFLGDGYVVESSRGHVRDLPTGAADVPARYKGEKWARTGVNVESGFEPLYVVQPEKKGTIRDLKAALKDVDELLLATDGDREGEAIAWHLLQELKPKVPARRMVFHEITPGAIAEAVANPRELDTDLVDAQETRRILDRLYGYEVSPVLWKKVMPRLSAGRVQSVATRLVVDRERERIAFRSASYWDIDAVLGTGGESEAEPTFGARLTTVGERRIAQGRDFDARGRLKGDPLHLDEPAARELATRLETAAYAVSSVESRPYTRRPYAPFRTTTLQQEAGRKLGFTAQRAMSVAQELYERGFITYMRTDSITLSSSAVEAARSQVRQLFGSEYLPEKARVYTSKVKNAQEAHEAIRPAGDTFRTPAQTGLTGDAFRLYELIWMRTVASQMADARGQSVRVEISARPEQGETCTFVATGRTITFHGFLKAYVESVEESSGAESDDAQARLPELTEGQRLTAERVTPNGHTTSPPPRYTEPSLLAKMEELSIGRPSTTTSIIRTITARDYVFKKGSALVPTWLAFAVTRLLEEHFAKLVDYQFTAEMEDVLDEIAGGRADRLAVLSDFYFGGASTDLGPSGGHEGLQTLVNELGDIDARRLSTFELGDVDSGVVVRVGRYGTYVEDAEGRRANVADDLPPDELTVELARELLSRPMGEEREVGTDPETGHTVVARNGRFGPYVTEVLPEDAPKSAKPRTGSLFSSMTIEDVTLEQALQLLNLPRVVGTDPDGVEITAQNGRYGPYLKKGTDSRSLSSEQQIFDITLDEALAIYAQPKQRGRAAAKPPLKELGEDPASGRPMVVKDGRFGPYVTDGEYNATLRRDDDLETLTPERAAELLAEKRAKGPAKKSSRKAAPKKTAARKSTSSATTAAGKTTAKKTPAKKTTAKKTAAKKTTARSTSGSGRTGQ</sequence>
<dbReference type="Gene3D" id="2.70.20.10">
    <property type="entry name" value="Topoisomerase I, domain 3"/>
    <property type="match status" value="1"/>
</dbReference>
<evidence type="ECO:0000256" key="5">
    <source>
        <dbReference type="ARBA" id="ARBA00023029"/>
    </source>
</evidence>
<dbReference type="Proteomes" id="UP000252770">
    <property type="component" value="Unassembled WGS sequence"/>
</dbReference>
<dbReference type="PROSITE" id="PS00396">
    <property type="entry name" value="TOPO_IA_1"/>
    <property type="match status" value="1"/>
</dbReference>
<comment type="caution">
    <text evidence="12">The sequence shown here is derived from an EMBL/GenBank/DDBJ whole genome shotgun (WGS) entry which is preliminary data.</text>
</comment>
<dbReference type="SMART" id="SM00436">
    <property type="entry name" value="TOP1Bc"/>
    <property type="match status" value="1"/>
</dbReference>
<protein>
    <recommendedName>
        <fullName evidence="8">DNA topoisomerase 1</fullName>
        <ecNumber evidence="8">5.6.2.1</ecNumber>
    </recommendedName>
    <alternativeName>
        <fullName evidence="8">DNA topoisomerase I</fullName>
    </alternativeName>
</protein>
<dbReference type="Pfam" id="PF01751">
    <property type="entry name" value="Toprim"/>
    <property type="match status" value="1"/>
</dbReference>
<dbReference type="GO" id="GO:0046872">
    <property type="term" value="F:metal ion binding"/>
    <property type="evidence" value="ECO:0007669"/>
    <property type="project" value="UniProtKB-KW"/>
</dbReference>
<feature type="site" description="Interaction with DNA" evidence="8">
    <location>
        <position position="155"/>
    </location>
</feature>
<feature type="site" description="Interaction with DNA" evidence="8">
    <location>
        <position position="527"/>
    </location>
</feature>
<dbReference type="EC" id="5.6.2.1" evidence="8"/>
<dbReference type="HAMAP" id="MF_00952">
    <property type="entry name" value="Topoisom_1_prok"/>
    <property type="match status" value="1"/>
</dbReference>
<keyword evidence="6 8" id="KW-0238">DNA-binding</keyword>
<dbReference type="Pfam" id="PF13368">
    <property type="entry name" value="Toprim_C_rpt"/>
    <property type="match status" value="4"/>
</dbReference>
<dbReference type="InterPro" id="IPR003602">
    <property type="entry name" value="Topo_IA_DNA-bd_dom"/>
</dbReference>
<dbReference type="PANTHER" id="PTHR42785">
    <property type="entry name" value="DNA TOPOISOMERASE, TYPE IA, CORE"/>
    <property type="match status" value="1"/>
</dbReference>
<feature type="site" description="Interaction with DNA" evidence="8">
    <location>
        <position position="171"/>
    </location>
</feature>
<evidence type="ECO:0000256" key="3">
    <source>
        <dbReference type="ARBA" id="ARBA00022723"/>
    </source>
</evidence>
<dbReference type="PROSITE" id="PS52039">
    <property type="entry name" value="TOPO_IA_2"/>
    <property type="match status" value="1"/>
</dbReference>
<comment type="function">
    <text evidence="8">Releases the supercoiling and torsional tension of DNA, which is introduced during the DNA replication and transcription, by transiently cleaving and rejoining one strand of the DNA duplex. Introduces a single-strand break via transesterification at a target site in duplex DNA. The scissile phosphodiester is attacked by the catalytic tyrosine of the enzyme, resulting in the formation of a DNA-(5'-phosphotyrosyl)-enzyme intermediate and the expulsion of a 3'-OH DNA strand. The free DNA strand then undergoes passage around the unbroken strand, thus removing DNA supercoils. Finally, in the religation step, the DNA 3'-OH attacks the covalent intermediate to expel the active-site tyrosine and restore the DNA phosphodiester backbone.</text>
</comment>
<feature type="compositionally biased region" description="Basic and acidic residues" evidence="9">
    <location>
        <begin position="853"/>
        <end position="863"/>
    </location>
</feature>
<evidence type="ECO:0000313" key="13">
    <source>
        <dbReference type="Proteomes" id="UP000252770"/>
    </source>
</evidence>
<evidence type="ECO:0000256" key="6">
    <source>
        <dbReference type="ARBA" id="ARBA00023125"/>
    </source>
</evidence>
<dbReference type="InterPro" id="IPR000380">
    <property type="entry name" value="Topo_IA"/>
</dbReference>
<dbReference type="InterPro" id="IPR006171">
    <property type="entry name" value="TOPRIM_dom"/>
</dbReference>
<dbReference type="InterPro" id="IPR013826">
    <property type="entry name" value="Topo_IA_cen_sub3"/>
</dbReference>
<feature type="domain" description="Topo IA-type catalytic" evidence="11">
    <location>
        <begin position="145"/>
        <end position="595"/>
    </location>
</feature>
<dbReference type="SMART" id="SM00437">
    <property type="entry name" value="TOP1Ac"/>
    <property type="match status" value="1"/>
</dbReference>
<dbReference type="CDD" id="cd03363">
    <property type="entry name" value="TOPRIM_TopoIA_TopoI"/>
    <property type="match status" value="1"/>
</dbReference>
<comment type="subunit">
    <text evidence="8">Monomer.</text>
</comment>
<evidence type="ECO:0000259" key="10">
    <source>
        <dbReference type="PROSITE" id="PS50880"/>
    </source>
</evidence>
<keyword evidence="3" id="KW-0479">Metal-binding</keyword>
<name>A0A367YTU9_9ACTN</name>
<feature type="site" description="Interaction with DNA" evidence="8">
    <location>
        <position position="156"/>
    </location>
</feature>
<feature type="domain" description="Toprim" evidence="10">
    <location>
        <begin position="6"/>
        <end position="130"/>
    </location>
</feature>
<dbReference type="Gene3D" id="1.10.290.10">
    <property type="entry name" value="Topoisomerase I, domain 4"/>
    <property type="match status" value="1"/>
</dbReference>
<evidence type="ECO:0000256" key="7">
    <source>
        <dbReference type="ARBA" id="ARBA00023235"/>
    </source>
</evidence>
<dbReference type="InterPro" id="IPR003601">
    <property type="entry name" value="Topo_IA_2"/>
</dbReference>
<feature type="site" description="Interaction with DNA" evidence="8">
    <location>
        <position position="159"/>
    </location>
</feature>
<dbReference type="InterPro" id="IPR034149">
    <property type="entry name" value="TOPRIM_TopoI"/>
</dbReference>
<feature type="compositionally biased region" description="Low complexity" evidence="9">
    <location>
        <begin position="917"/>
        <end position="928"/>
    </location>
</feature>
<keyword evidence="7 8" id="KW-0413">Isomerase</keyword>
<feature type="compositionally biased region" description="Basic residues" evidence="9">
    <location>
        <begin position="864"/>
        <end position="881"/>
    </location>
</feature>
<feature type="region of interest" description="Disordered" evidence="9">
    <location>
        <begin position="796"/>
        <end position="928"/>
    </location>
</feature>
<feature type="region of interest" description="Disordered" evidence="9">
    <location>
        <begin position="458"/>
        <end position="499"/>
    </location>
</feature>
<dbReference type="Gene3D" id="3.40.50.140">
    <property type="match status" value="1"/>
</dbReference>
<dbReference type="GO" id="GO:0006265">
    <property type="term" value="P:DNA topological change"/>
    <property type="evidence" value="ECO:0007669"/>
    <property type="project" value="UniProtKB-UniRule"/>
</dbReference>
<evidence type="ECO:0000256" key="4">
    <source>
        <dbReference type="ARBA" id="ARBA00022842"/>
    </source>
</evidence>
<dbReference type="EMBL" id="QOUI01000007">
    <property type="protein sequence ID" value="RCK69220.1"/>
    <property type="molecule type" value="Genomic_DNA"/>
</dbReference>
<dbReference type="InterPro" id="IPR028612">
    <property type="entry name" value="Topoisom_1_IA"/>
</dbReference>
<evidence type="ECO:0000256" key="9">
    <source>
        <dbReference type="SAM" id="MobiDB-lite"/>
    </source>
</evidence>
<reference evidence="12 13" key="1">
    <citation type="submission" date="2018-07" db="EMBL/GenBank/DDBJ databases">
        <title>Desertimonas flava gen. nov. sp. nov.</title>
        <authorList>
            <person name="Liu S."/>
        </authorList>
    </citation>
    <scope>NUCLEOTIDE SEQUENCE [LARGE SCALE GENOMIC DNA]</scope>
    <source>
        <strain evidence="12 13">16Sb5-5</strain>
    </source>
</reference>
<keyword evidence="4" id="KW-0460">Magnesium</keyword>
<gene>
    <name evidence="8 12" type="primary">topA</name>
    <name evidence="12" type="ORF">DT076_12905</name>
</gene>
<feature type="region of interest" description="Interaction with DNA" evidence="8">
    <location>
        <begin position="179"/>
        <end position="184"/>
    </location>
</feature>
<dbReference type="SMART" id="SM00493">
    <property type="entry name" value="TOPRIM"/>
    <property type="match status" value="1"/>
</dbReference>
<evidence type="ECO:0000313" key="12">
    <source>
        <dbReference type="EMBL" id="RCK69220.1"/>
    </source>
</evidence>
<dbReference type="GO" id="GO:0003917">
    <property type="term" value="F:DNA topoisomerase type I (single strand cut, ATP-independent) activity"/>
    <property type="evidence" value="ECO:0007669"/>
    <property type="project" value="UniProtKB-UniRule"/>
</dbReference>
<dbReference type="InterPro" id="IPR013825">
    <property type="entry name" value="Topo_IA_cen_sub2"/>
</dbReference>
<keyword evidence="5 8" id="KW-0799">Topoisomerase</keyword>
<evidence type="ECO:0000256" key="8">
    <source>
        <dbReference type="HAMAP-Rule" id="MF_00952"/>
    </source>
</evidence>
<feature type="site" description="Interaction with DNA" evidence="8">
    <location>
        <position position="164"/>
    </location>
</feature>
<comment type="similarity">
    <text evidence="2 8">Belongs to the type IA topoisomerase family.</text>
</comment>
<dbReference type="InterPro" id="IPR013824">
    <property type="entry name" value="Topo_IA_cen_sub1"/>
</dbReference>
<evidence type="ECO:0000256" key="2">
    <source>
        <dbReference type="ARBA" id="ARBA00009446"/>
    </source>
</evidence>
<keyword evidence="13" id="KW-1185">Reference proteome</keyword>
<dbReference type="Pfam" id="PF01131">
    <property type="entry name" value="Topoisom_bac"/>
    <property type="match status" value="1"/>
</dbReference>
<dbReference type="InterPro" id="IPR023406">
    <property type="entry name" value="Topo_IA_AS"/>
</dbReference>